<accession>A0AAV5VCW0</accession>
<keyword evidence="2" id="KW-1185">Reference proteome</keyword>
<feature type="non-terminal residue" evidence="1">
    <location>
        <position position="1"/>
    </location>
</feature>
<dbReference type="InterPro" id="IPR015915">
    <property type="entry name" value="Kelch-typ_b-propeller"/>
</dbReference>
<dbReference type="SUPFAM" id="SSF117281">
    <property type="entry name" value="Kelch motif"/>
    <property type="match status" value="1"/>
</dbReference>
<name>A0AAV5VCW0_9BILA</name>
<evidence type="ECO:0000313" key="2">
    <source>
        <dbReference type="Proteomes" id="UP001432322"/>
    </source>
</evidence>
<sequence length="191" mass="21959">VLDLSTLAWSIVCNAEENHPYQNFFVAKDELYTIGRLKHENNVMIFKYHEADNEWIKIHACPLFVEYNAKDLKMCTAGSRVFVFGKQRSGGRNVSVLELDPTLFDHSMALLLRNDNNREVAQRWLPPHLSCHIIRRSSEGSELNIVDPQEQITSVMGEEEIYMAFAEFQEMLSNLVTNEQENPESENGNPV</sequence>
<dbReference type="Proteomes" id="UP001432322">
    <property type="component" value="Unassembled WGS sequence"/>
</dbReference>
<proteinExistence type="predicted"/>
<evidence type="ECO:0000313" key="1">
    <source>
        <dbReference type="EMBL" id="GMT17527.1"/>
    </source>
</evidence>
<reference evidence="1" key="1">
    <citation type="submission" date="2023-10" db="EMBL/GenBank/DDBJ databases">
        <title>Genome assembly of Pristionchus species.</title>
        <authorList>
            <person name="Yoshida K."/>
            <person name="Sommer R.J."/>
        </authorList>
    </citation>
    <scope>NUCLEOTIDE SEQUENCE</scope>
    <source>
        <strain evidence="1">RS5133</strain>
    </source>
</reference>
<protein>
    <submittedName>
        <fullName evidence="1">Uncharacterized protein</fullName>
    </submittedName>
</protein>
<comment type="caution">
    <text evidence="1">The sequence shown here is derived from an EMBL/GenBank/DDBJ whole genome shotgun (WGS) entry which is preliminary data.</text>
</comment>
<organism evidence="1 2">
    <name type="scientific">Pristionchus fissidentatus</name>
    <dbReference type="NCBI Taxonomy" id="1538716"/>
    <lineage>
        <taxon>Eukaryota</taxon>
        <taxon>Metazoa</taxon>
        <taxon>Ecdysozoa</taxon>
        <taxon>Nematoda</taxon>
        <taxon>Chromadorea</taxon>
        <taxon>Rhabditida</taxon>
        <taxon>Rhabditina</taxon>
        <taxon>Diplogasteromorpha</taxon>
        <taxon>Diplogasteroidea</taxon>
        <taxon>Neodiplogasteridae</taxon>
        <taxon>Pristionchus</taxon>
    </lineage>
</organism>
<dbReference type="AlphaFoldDB" id="A0AAV5VCW0"/>
<gene>
    <name evidence="1" type="ORF">PFISCL1PPCAC_8824</name>
</gene>
<dbReference type="EMBL" id="BTSY01000003">
    <property type="protein sequence ID" value="GMT17527.1"/>
    <property type="molecule type" value="Genomic_DNA"/>
</dbReference>